<name>A0AAN8PX97_PATCE</name>
<organism evidence="2 3">
    <name type="scientific">Patella caerulea</name>
    <name type="common">Rayed Mediterranean limpet</name>
    <dbReference type="NCBI Taxonomy" id="87958"/>
    <lineage>
        <taxon>Eukaryota</taxon>
        <taxon>Metazoa</taxon>
        <taxon>Spiralia</taxon>
        <taxon>Lophotrochozoa</taxon>
        <taxon>Mollusca</taxon>
        <taxon>Gastropoda</taxon>
        <taxon>Patellogastropoda</taxon>
        <taxon>Patelloidea</taxon>
        <taxon>Patellidae</taxon>
        <taxon>Patella</taxon>
    </lineage>
</organism>
<reference evidence="2 3" key="1">
    <citation type="submission" date="2024-01" db="EMBL/GenBank/DDBJ databases">
        <title>The genome of the rayed Mediterranean limpet Patella caerulea (Linnaeus, 1758).</title>
        <authorList>
            <person name="Anh-Thu Weber A."/>
            <person name="Halstead-Nussloch G."/>
        </authorList>
    </citation>
    <scope>NUCLEOTIDE SEQUENCE [LARGE SCALE GENOMIC DNA]</scope>
    <source>
        <strain evidence="2">AATW-2023a</strain>
        <tissue evidence="2">Whole specimen</tissue>
    </source>
</reference>
<feature type="signal peptide" evidence="1">
    <location>
        <begin position="1"/>
        <end position="22"/>
    </location>
</feature>
<gene>
    <name evidence="2" type="ORF">SNE40_005264</name>
</gene>
<dbReference type="Proteomes" id="UP001347796">
    <property type="component" value="Unassembled WGS sequence"/>
</dbReference>
<evidence type="ECO:0000313" key="2">
    <source>
        <dbReference type="EMBL" id="KAK6187183.1"/>
    </source>
</evidence>
<evidence type="ECO:0000256" key="1">
    <source>
        <dbReference type="SAM" id="SignalP"/>
    </source>
</evidence>
<keyword evidence="3" id="KW-1185">Reference proteome</keyword>
<comment type="caution">
    <text evidence="2">The sequence shown here is derived from an EMBL/GenBank/DDBJ whole genome shotgun (WGS) entry which is preliminary data.</text>
</comment>
<keyword evidence="1" id="KW-0732">Signal</keyword>
<dbReference type="AlphaFoldDB" id="A0AAN8PX97"/>
<feature type="chain" id="PRO_5042981438" evidence="1">
    <location>
        <begin position="23"/>
        <end position="84"/>
    </location>
</feature>
<proteinExistence type="predicted"/>
<dbReference type="EMBL" id="JAZGQO010000004">
    <property type="protein sequence ID" value="KAK6187183.1"/>
    <property type="molecule type" value="Genomic_DNA"/>
</dbReference>
<accession>A0AAN8PX97</accession>
<protein>
    <submittedName>
        <fullName evidence="2">Uncharacterized protein</fullName>
    </submittedName>
</protein>
<sequence length="84" mass="9808">MDKLTLFLCFVALLLMYTAIRGQQNSQVDNSVKMSRIRQKRANGLLGIRVRLGKSFLGKAWCKHYISAKKKSPRYCFTRRPRWG</sequence>
<evidence type="ECO:0000313" key="3">
    <source>
        <dbReference type="Proteomes" id="UP001347796"/>
    </source>
</evidence>